<dbReference type="EMBL" id="GEDG01034159">
    <property type="protein sequence ID" value="JAP09873.1"/>
    <property type="molecule type" value="Transcribed_RNA"/>
</dbReference>
<evidence type="ECO:0000313" key="1">
    <source>
        <dbReference type="EMBL" id="JAP09873.1"/>
    </source>
</evidence>
<sequence length="69" mass="8043">MNLSPPNHLPRKPRFLLKYSLLHRQDPISAYTLQSQMGFEKVLIKLCKNNDVFYVGLSNAQKTFEFSQT</sequence>
<reference evidence="1" key="1">
    <citation type="submission" date="2015-12" db="EMBL/GenBank/DDBJ databases">
        <title>Gene expression during late stages of embryo sac development: a critical building block for successful pollen-pistil interactions.</title>
        <authorList>
            <person name="Liu Y."/>
            <person name="Joly V."/>
            <person name="Sabar M."/>
            <person name="Matton D.P."/>
        </authorList>
    </citation>
    <scope>NUCLEOTIDE SEQUENCE</scope>
</reference>
<accession>A0A0V0GNN7</accession>
<name>A0A0V0GNN7_SOLCH</name>
<organism evidence="1">
    <name type="scientific">Solanum chacoense</name>
    <name type="common">Chaco potato</name>
    <dbReference type="NCBI Taxonomy" id="4108"/>
    <lineage>
        <taxon>Eukaryota</taxon>
        <taxon>Viridiplantae</taxon>
        <taxon>Streptophyta</taxon>
        <taxon>Embryophyta</taxon>
        <taxon>Tracheophyta</taxon>
        <taxon>Spermatophyta</taxon>
        <taxon>Magnoliopsida</taxon>
        <taxon>eudicotyledons</taxon>
        <taxon>Gunneridae</taxon>
        <taxon>Pentapetalae</taxon>
        <taxon>asterids</taxon>
        <taxon>lamiids</taxon>
        <taxon>Solanales</taxon>
        <taxon>Solanaceae</taxon>
        <taxon>Solanoideae</taxon>
        <taxon>Solaneae</taxon>
        <taxon>Solanum</taxon>
    </lineage>
</organism>
<proteinExistence type="predicted"/>
<protein>
    <submittedName>
        <fullName evidence="1">Putative ovule protein</fullName>
    </submittedName>
</protein>
<dbReference type="AlphaFoldDB" id="A0A0V0GNN7"/>